<dbReference type="AlphaFoldDB" id="A0AAW7JLX5"/>
<evidence type="ECO:0000313" key="3">
    <source>
        <dbReference type="Proteomes" id="UP001167831"/>
    </source>
</evidence>
<dbReference type="Proteomes" id="UP001168478">
    <property type="component" value="Unassembled WGS sequence"/>
</dbReference>
<dbReference type="Gene3D" id="1.10.287.1080">
    <property type="entry name" value="MazG-like"/>
    <property type="match status" value="1"/>
</dbReference>
<reference evidence="2" key="2">
    <citation type="submission" date="2023-08" db="EMBL/GenBank/DDBJ databases">
        <title>Identification and characterization of horizontal gene transfer across gut microbiota members of farm animals based on homology search.</title>
        <authorList>
            <person name="Schwarzerova J."/>
            <person name="Nykrynova M."/>
            <person name="Jureckova K."/>
            <person name="Cejkova D."/>
            <person name="Rychlik I."/>
        </authorList>
    </citation>
    <scope>NUCLEOTIDE SEQUENCE</scope>
    <source>
        <strain evidence="2">ET15</strain>
        <strain evidence="1">ET37</strain>
    </source>
</reference>
<dbReference type="EMBL" id="JAUEIE010000005">
    <property type="protein sequence ID" value="MDN0022729.1"/>
    <property type="molecule type" value="Genomic_DNA"/>
</dbReference>
<dbReference type="SUPFAM" id="SSF101386">
    <property type="entry name" value="all-alpha NTP pyrophosphatases"/>
    <property type="match status" value="1"/>
</dbReference>
<protein>
    <submittedName>
        <fullName evidence="2">Uncharacterized protein</fullName>
    </submittedName>
</protein>
<name>A0AAW7JLX5_9BACT</name>
<dbReference type="EMBL" id="JAUEIF010000014">
    <property type="protein sequence ID" value="MDN0026234.1"/>
    <property type="molecule type" value="Genomic_DNA"/>
</dbReference>
<keyword evidence="3" id="KW-1185">Reference proteome</keyword>
<proteinExistence type="predicted"/>
<comment type="caution">
    <text evidence="2">The sequence shown here is derived from an EMBL/GenBank/DDBJ whole genome shotgun (WGS) entry which is preliminary data.</text>
</comment>
<evidence type="ECO:0000313" key="1">
    <source>
        <dbReference type="EMBL" id="MDN0022729.1"/>
    </source>
</evidence>
<reference evidence="2" key="1">
    <citation type="submission" date="2023-06" db="EMBL/GenBank/DDBJ databases">
        <authorList>
            <person name="Zeman M."/>
            <person name="Kubasova T."/>
            <person name="Jahodarova E."/>
            <person name="Nykrynova M."/>
            <person name="Rychlik I."/>
        </authorList>
    </citation>
    <scope>NUCLEOTIDE SEQUENCE</scope>
    <source>
        <strain evidence="2">ET15</strain>
        <strain evidence="1">ET37</strain>
    </source>
</reference>
<gene>
    <name evidence="1" type="ORF">QVN81_06780</name>
    <name evidence="2" type="ORF">QVN84_12015</name>
</gene>
<dbReference type="RefSeq" id="WP_087405524.1">
    <property type="nucleotide sequence ID" value="NZ_JAUEIE010000005.1"/>
</dbReference>
<evidence type="ECO:0000313" key="2">
    <source>
        <dbReference type="EMBL" id="MDN0026234.1"/>
    </source>
</evidence>
<accession>A0AAW7JLX5</accession>
<dbReference type="Proteomes" id="UP001167831">
    <property type="component" value="Unassembled WGS sequence"/>
</dbReference>
<organism evidence="2 4">
    <name type="scientific">Leyella lascolaii</name>
    <dbReference type="NCBI Taxonomy" id="1776379"/>
    <lineage>
        <taxon>Bacteria</taxon>
        <taxon>Pseudomonadati</taxon>
        <taxon>Bacteroidota</taxon>
        <taxon>Bacteroidia</taxon>
        <taxon>Bacteroidales</taxon>
        <taxon>Prevotellaceae</taxon>
        <taxon>Leyella</taxon>
    </lineage>
</organism>
<evidence type="ECO:0000313" key="4">
    <source>
        <dbReference type="Proteomes" id="UP001168478"/>
    </source>
</evidence>
<sequence length="181" mass="20950">MTYNDLTEKVHSNAVKHGFWDERRSNEHCLMLVVTEIAEMVEADRKGDKAGVGAKLIIKQDMGKGKAFEDAFEAIIKNTVEDEMADVAIRLFDLAGALGIDFEKMKPCRYYRAFDKFSFTENAFALCKGLSRDVIGIEKRIQFGIAYVNEWAKSLDIDLWWHIMQKMRYNESRPIRHNKAY</sequence>